<protein>
    <submittedName>
        <fullName evidence="6">DNA-binding transcriptional regulator, LysR family</fullName>
    </submittedName>
</protein>
<evidence type="ECO:0000256" key="2">
    <source>
        <dbReference type="ARBA" id="ARBA00023015"/>
    </source>
</evidence>
<dbReference type="PRINTS" id="PR00039">
    <property type="entry name" value="HTHLYSR"/>
</dbReference>
<evidence type="ECO:0000256" key="1">
    <source>
        <dbReference type="ARBA" id="ARBA00009437"/>
    </source>
</evidence>
<dbReference type="OrthoDB" id="5289754at2"/>
<dbReference type="GO" id="GO:0003700">
    <property type="term" value="F:DNA-binding transcription factor activity"/>
    <property type="evidence" value="ECO:0007669"/>
    <property type="project" value="InterPro"/>
</dbReference>
<dbReference type="InterPro" id="IPR036388">
    <property type="entry name" value="WH-like_DNA-bd_sf"/>
</dbReference>
<organism evidence="6 7">
    <name type="scientific">Acinetobacter marinus</name>
    <dbReference type="NCBI Taxonomy" id="281375"/>
    <lineage>
        <taxon>Bacteria</taxon>
        <taxon>Pseudomonadati</taxon>
        <taxon>Pseudomonadota</taxon>
        <taxon>Gammaproteobacteria</taxon>
        <taxon>Moraxellales</taxon>
        <taxon>Moraxellaceae</taxon>
        <taxon>Acinetobacter</taxon>
    </lineage>
</organism>
<sequence>MELRHIRYFIEVAEAKSFSQAAKNLGISQPPLSMQIKDLEEEIGASLFVRHAHGVSLTDAGKAFLQQMQPLQHQLLSAIQQAKHVADGQIGELRLGFTGTSMLNPLVVEAIRHYQQLYPEVQLKLKEANSIVLIEAIRRNELDIAILRPPERAPVDIRLQHLLTEAMVVALPVNFPHDADVIDLLSLKDQPFILSPQNVSAGLYDAIIAACQRRGFQPMIGQFAPQIVSMLSLVAANLGVSLVPESTQHLNIRGVKYCTLSPAIAQVDLALAHKMQDYRQTAVNFASVLNSLCHNAMHSESDTIASSFTI</sequence>
<comment type="similarity">
    <text evidence="1">Belongs to the LysR transcriptional regulatory family.</text>
</comment>
<dbReference type="SUPFAM" id="SSF46785">
    <property type="entry name" value="Winged helix' DNA-binding domain"/>
    <property type="match status" value="1"/>
</dbReference>
<keyword evidence="2" id="KW-0805">Transcription regulation</keyword>
<dbReference type="Proteomes" id="UP000242317">
    <property type="component" value="Unassembled WGS sequence"/>
</dbReference>
<dbReference type="Gene3D" id="3.40.190.10">
    <property type="entry name" value="Periplasmic binding protein-like II"/>
    <property type="match status" value="2"/>
</dbReference>
<dbReference type="InterPro" id="IPR005119">
    <property type="entry name" value="LysR_subst-bd"/>
</dbReference>
<dbReference type="GO" id="GO:0003677">
    <property type="term" value="F:DNA binding"/>
    <property type="evidence" value="ECO:0007669"/>
    <property type="project" value="UniProtKB-KW"/>
</dbReference>
<dbReference type="RefSeq" id="WP_092619856.1">
    <property type="nucleotide sequence ID" value="NZ_FMYK01000005.1"/>
</dbReference>
<dbReference type="Gene3D" id="1.10.10.10">
    <property type="entry name" value="Winged helix-like DNA-binding domain superfamily/Winged helix DNA-binding domain"/>
    <property type="match status" value="1"/>
</dbReference>
<gene>
    <name evidence="6" type="ORF">SAMN05421749_105102</name>
</gene>
<accession>A0A1G6LM84</accession>
<feature type="domain" description="HTH lysR-type" evidence="5">
    <location>
        <begin position="1"/>
        <end position="58"/>
    </location>
</feature>
<keyword evidence="3 6" id="KW-0238">DNA-binding</keyword>
<dbReference type="PANTHER" id="PTHR30346">
    <property type="entry name" value="TRANSCRIPTIONAL DUAL REGULATOR HCAR-RELATED"/>
    <property type="match status" value="1"/>
</dbReference>
<keyword evidence="4" id="KW-0804">Transcription</keyword>
<evidence type="ECO:0000313" key="7">
    <source>
        <dbReference type="Proteomes" id="UP000242317"/>
    </source>
</evidence>
<reference evidence="7" key="1">
    <citation type="submission" date="2016-09" db="EMBL/GenBank/DDBJ databases">
        <authorList>
            <person name="Varghese N."/>
            <person name="Submissions S."/>
        </authorList>
    </citation>
    <scope>NUCLEOTIDE SEQUENCE [LARGE SCALE GENOMIC DNA]</scope>
    <source>
        <strain evidence="7">ANC 3699</strain>
    </source>
</reference>
<proteinExistence type="inferred from homology"/>
<dbReference type="FunFam" id="1.10.10.10:FF:000001">
    <property type="entry name" value="LysR family transcriptional regulator"/>
    <property type="match status" value="1"/>
</dbReference>
<dbReference type="GO" id="GO:0032993">
    <property type="term" value="C:protein-DNA complex"/>
    <property type="evidence" value="ECO:0007669"/>
    <property type="project" value="TreeGrafter"/>
</dbReference>
<evidence type="ECO:0000256" key="4">
    <source>
        <dbReference type="ARBA" id="ARBA00023163"/>
    </source>
</evidence>
<dbReference type="InterPro" id="IPR000847">
    <property type="entry name" value="LysR_HTH_N"/>
</dbReference>
<dbReference type="AlphaFoldDB" id="A0A1G6LM84"/>
<dbReference type="EMBL" id="FMYK01000005">
    <property type="protein sequence ID" value="SDC43865.1"/>
    <property type="molecule type" value="Genomic_DNA"/>
</dbReference>
<evidence type="ECO:0000259" key="5">
    <source>
        <dbReference type="PROSITE" id="PS50931"/>
    </source>
</evidence>
<evidence type="ECO:0000313" key="6">
    <source>
        <dbReference type="EMBL" id="SDC43865.1"/>
    </source>
</evidence>
<dbReference type="Pfam" id="PF00126">
    <property type="entry name" value="HTH_1"/>
    <property type="match status" value="1"/>
</dbReference>
<dbReference type="SUPFAM" id="SSF53850">
    <property type="entry name" value="Periplasmic binding protein-like II"/>
    <property type="match status" value="1"/>
</dbReference>
<dbReference type="PANTHER" id="PTHR30346:SF30">
    <property type="entry name" value="SMALL NEUTRAL PROTEASE REGULATORY PROTEIN"/>
    <property type="match status" value="1"/>
</dbReference>
<name>A0A1G6LM84_9GAMM</name>
<dbReference type="PROSITE" id="PS50931">
    <property type="entry name" value="HTH_LYSR"/>
    <property type="match status" value="1"/>
</dbReference>
<dbReference type="Pfam" id="PF03466">
    <property type="entry name" value="LysR_substrate"/>
    <property type="match status" value="1"/>
</dbReference>
<dbReference type="InterPro" id="IPR036390">
    <property type="entry name" value="WH_DNA-bd_sf"/>
</dbReference>
<evidence type="ECO:0000256" key="3">
    <source>
        <dbReference type="ARBA" id="ARBA00023125"/>
    </source>
</evidence>
<keyword evidence="7" id="KW-1185">Reference proteome</keyword>